<dbReference type="SUPFAM" id="SSF53800">
    <property type="entry name" value="Chelatase"/>
    <property type="match status" value="1"/>
</dbReference>
<feature type="non-terminal residue" evidence="2">
    <location>
        <position position="40"/>
    </location>
</feature>
<dbReference type="Pfam" id="PF00762">
    <property type="entry name" value="Ferrochelatase"/>
    <property type="match status" value="1"/>
</dbReference>
<dbReference type="InterPro" id="IPR001015">
    <property type="entry name" value="Ferrochelatase"/>
</dbReference>
<organism evidence="2 3">
    <name type="scientific">Trifolium pratense</name>
    <name type="common">Red clover</name>
    <dbReference type="NCBI Taxonomy" id="57577"/>
    <lineage>
        <taxon>Eukaryota</taxon>
        <taxon>Viridiplantae</taxon>
        <taxon>Streptophyta</taxon>
        <taxon>Embryophyta</taxon>
        <taxon>Tracheophyta</taxon>
        <taxon>Spermatophyta</taxon>
        <taxon>Magnoliopsida</taxon>
        <taxon>eudicotyledons</taxon>
        <taxon>Gunneridae</taxon>
        <taxon>Pentapetalae</taxon>
        <taxon>rosids</taxon>
        <taxon>fabids</taxon>
        <taxon>Fabales</taxon>
        <taxon>Fabaceae</taxon>
        <taxon>Papilionoideae</taxon>
        <taxon>50 kb inversion clade</taxon>
        <taxon>NPAAA clade</taxon>
        <taxon>Hologalegina</taxon>
        <taxon>IRL clade</taxon>
        <taxon>Trifolieae</taxon>
        <taxon>Trifolium</taxon>
    </lineage>
</organism>
<evidence type="ECO:0000313" key="3">
    <source>
        <dbReference type="Proteomes" id="UP000236291"/>
    </source>
</evidence>
<protein>
    <submittedName>
        <fullName evidence="2">Ferrochelatase</fullName>
    </submittedName>
</protein>
<dbReference type="GO" id="GO:0006783">
    <property type="term" value="P:heme biosynthetic process"/>
    <property type="evidence" value="ECO:0007669"/>
    <property type="project" value="InterPro"/>
</dbReference>
<proteinExistence type="inferred from homology"/>
<dbReference type="PANTHER" id="PTHR11108">
    <property type="entry name" value="FERROCHELATASE"/>
    <property type="match status" value="1"/>
</dbReference>
<reference evidence="2 3" key="2">
    <citation type="journal article" date="2017" name="Front. Plant Sci.">
        <title>Gene Classification and Mining of Molecular Markers Useful in Red Clover (Trifolium pratense) Breeding.</title>
        <authorList>
            <person name="Istvanek J."/>
            <person name="Dluhosova J."/>
            <person name="Dluhos P."/>
            <person name="Patkova L."/>
            <person name="Nedelnik J."/>
            <person name="Repkova J."/>
        </authorList>
    </citation>
    <scope>NUCLEOTIDE SEQUENCE [LARGE SCALE GENOMIC DNA]</scope>
    <source>
        <strain evidence="3">cv. Tatra</strain>
        <tissue evidence="2">Young leaves</tissue>
    </source>
</reference>
<dbReference type="AlphaFoldDB" id="A0A2K3KWM5"/>
<dbReference type="PANTHER" id="PTHR11108:SF1">
    <property type="entry name" value="FERROCHELATASE, MITOCHONDRIAL"/>
    <property type="match status" value="1"/>
</dbReference>
<reference evidence="2 3" key="1">
    <citation type="journal article" date="2014" name="Am. J. Bot.">
        <title>Genome assembly and annotation for red clover (Trifolium pratense; Fabaceae).</title>
        <authorList>
            <person name="Istvanek J."/>
            <person name="Jaros M."/>
            <person name="Krenek A."/>
            <person name="Repkova J."/>
        </authorList>
    </citation>
    <scope>NUCLEOTIDE SEQUENCE [LARGE SCALE GENOMIC DNA]</scope>
    <source>
        <strain evidence="3">cv. Tatra</strain>
        <tissue evidence="2">Young leaves</tissue>
    </source>
</reference>
<dbReference type="EMBL" id="ASHM01115435">
    <property type="protein sequence ID" value="PNX70701.1"/>
    <property type="molecule type" value="Genomic_DNA"/>
</dbReference>
<evidence type="ECO:0000313" key="2">
    <source>
        <dbReference type="EMBL" id="PNX70701.1"/>
    </source>
</evidence>
<comment type="caution">
    <text evidence="2">The sequence shown here is derived from an EMBL/GenBank/DDBJ whole genome shotgun (WGS) entry which is preliminary data.</text>
</comment>
<dbReference type="STRING" id="57577.A0A2K3KWM5"/>
<gene>
    <name evidence="2" type="ORF">L195_g057657</name>
</gene>
<evidence type="ECO:0000256" key="1">
    <source>
        <dbReference type="RuleBase" id="RU004185"/>
    </source>
</evidence>
<dbReference type="Proteomes" id="UP000236291">
    <property type="component" value="Unassembled WGS sequence"/>
</dbReference>
<dbReference type="Gene3D" id="3.40.50.1400">
    <property type="match status" value="1"/>
</dbReference>
<name>A0A2K3KWM5_TRIPR</name>
<dbReference type="GO" id="GO:0005739">
    <property type="term" value="C:mitochondrion"/>
    <property type="evidence" value="ECO:0007669"/>
    <property type="project" value="TreeGrafter"/>
</dbReference>
<dbReference type="GO" id="GO:0004325">
    <property type="term" value="F:ferrochelatase activity"/>
    <property type="evidence" value="ECO:0007669"/>
    <property type="project" value="InterPro"/>
</dbReference>
<sequence>MISPAQAEELKKSLSEKNVPAEVYVGMRYWHPFTEEAIEQ</sequence>
<accession>A0A2K3KWM5</accession>
<comment type="similarity">
    <text evidence="1">Belongs to the ferrochelatase family.</text>
</comment>